<dbReference type="Pfam" id="PF00501">
    <property type="entry name" value="AMP-binding"/>
    <property type="match status" value="1"/>
</dbReference>
<dbReference type="InterPro" id="IPR000873">
    <property type="entry name" value="AMP-dep_synth/lig_dom"/>
</dbReference>
<feature type="domain" description="AMP-dependent synthetase/ligase" evidence="3">
    <location>
        <begin position="30"/>
        <end position="343"/>
    </location>
</feature>
<sequence length="508" mass="54539">MFVDSLVDKLAEHPGQRMRFLSRDGSTLVRTYAEIHDDAGRLMAELRDSGLGAGDLVGVLGPNSYEWILADLALLALGCVPVAIPAENRHDAARIGALVDTYRLAALLVTRALPGEAGAGLPPATAVLSERPVKLDPVRHADAPALPPGVRTIAFSSGTAGTQKGLLLTDDGIANTVELSARAWQVTPDDDIAIVMPYSNFQQRYLTYLAIWTGCAATVVPPEIMFQAFKAVEPTIILGPPSFFELLHNRVMAADPAERMDKGRGWLSMYGSRVRLMYTGSAPVPPAMVALFQELGAPLYELYGSTEIGWIAMNVPGRAKIGTAGRPVDGITVELGDDGEVLVRAERPQVAGYVYEGVETQDAVFLPDGRIATGDLGVLEDGFLRLTGRKKNVIITRSGVKINPAELEADVERAFPGVRAMVALPAGAALLACVLWIEDIEDIEDTARAAEVEAYIKRMNAGREPSHRIATTLVRPAEELTVESGLLTRNFKIDRGAVARAVWGSGDR</sequence>
<dbReference type="PANTHER" id="PTHR43201:SF5">
    <property type="entry name" value="MEDIUM-CHAIN ACYL-COA LIGASE ACSF2, MITOCHONDRIAL"/>
    <property type="match status" value="1"/>
</dbReference>
<dbReference type="Proteomes" id="UP000633509">
    <property type="component" value="Unassembled WGS sequence"/>
</dbReference>
<gene>
    <name evidence="4" type="ORF">H4W80_002220</name>
</gene>
<evidence type="ECO:0000256" key="2">
    <source>
        <dbReference type="ARBA" id="ARBA00022598"/>
    </source>
</evidence>
<dbReference type="EMBL" id="JADBEK010000001">
    <property type="protein sequence ID" value="MBE1583962.1"/>
    <property type="molecule type" value="Genomic_DNA"/>
</dbReference>
<evidence type="ECO:0000259" key="3">
    <source>
        <dbReference type="Pfam" id="PF00501"/>
    </source>
</evidence>
<keyword evidence="5" id="KW-1185">Reference proteome</keyword>
<keyword evidence="2" id="KW-0436">Ligase</keyword>
<comment type="similarity">
    <text evidence="1">Belongs to the ATP-dependent AMP-binding enzyme family.</text>
</comment>
<organism evidence="4 5">
    <name type="scientific">Nonomuraea angiospora</name>
    <dbReference type="NCBI Taxonomy" id="46172"/>
    <lineage>
        <taxon>Bacteria</taxon>
        <taxon>Bacillati</taxon>
        <taxon>Actinomycetota</taxon>
        <taxon>Actinomycetes</taxon>
        <taxon>Streptosporangiales</taxon>
        <taxon>Streptosporangiaceae</taxon>
        <taxon>Nonomuraea</taxon>
    </lineage>
</organism>
<proteinExistence type="inferred from homology"/>
<protein>
    <submittedName>
        <fullName evidence="4">Long-subunit acyl-CoA synthetase (AMP-forming)</fullName>
    </submittedName>
</protein>
<dbReference type="InterPro" id="IPR042099">
    <property type="entry name" value="ANL_N_sf"/>
</dbReference>
<accession>A0ABR9LUI7</accession>
<evidence type="ECO:0000256" key="1">
    <source>
        <dbReference type="ARBA" id="ARBA00006432"/>
    </source>
</evidence>
<reference evidence="4 5" key="1">
    <citation type="submission" date="2020-10" db="EMBL/GenBank/DDBJ databases">
        <title>Sequencing the genomes of 1000 actinobacteria strains.</title>
        <authorList>
            <person name="Klenk H.-P."/>
        </authorList>
    </citation>
    <scope>NUCLEOTIDE SEQUENCE [LARGE SCALE GENOMIC DNA]</scope>
    <source>
        <strain evidence="4 5">DSM 43173</strain>
    </source>
</reference>
<evidence type="ECO:0000313" key="5">
    <source>
        <dbReference type="Proteomes" id="UP000633509"/>
    </source>
</evidence>
<name>A0ABR9LUI7_9ACTN</name>
<dbReference type="Gene3D" id="3.40.50.12780">
    <property type="entry name" value="N-terminal domain of ligase-like"/>
    <property type="match status" value="1"/>
</dbReference>
<dbReference type="RefSeq" id="WP_192784980.1">
    <property type="nucleotide sequence ID" value="NZ_JADBEK010000001.1"/>
</dbReference>
<comment type="caution">
    <text evidence="4">The sequence shown here is derived from an EMBL/GenBank/DDBJ whole genome shotgun (WGS) entry which is preliminary data.</text>
</comment>
<evidence type="ECO:0000313" key="4">
    <source>
        <dbReference type="EMBL" id="MBE1583962.1"/>
    </source>
</evidence>
<dbReference type="PANTHER" id="PTHR43201">
    <property type="entry name" value="ACYL-COA SYNTHETASE"/>
    <property type="match status" value="1"/>
</dbReference>
<dbReference type="SUPFAM" id="SSF56801">
    <property type="entry name" value="Acetyl-CoA synthetase-like"/>
    <property type="match status" value="1"/>
</dbReference>